<comment type="caution">
    <text evidence="4">The sequence shown here is derived from an EMBL/GenBank/DDBJ whole genome shotgun (WGS) entry which is preliminary data.</text>
</comment>
<dbReference type="PANTHER" id="PTHR31234">
    <property type="entry name" value="LATE EMBRYOGENESIS ABUNDANT (LEA) HYDROXYPROLINE-RICH GLYCOPROTEIN FAMILY"/>
    <property type="match status" value="1"/>
</dbReference>
<dbReference type="AlphaFoldDB" id="A0A8T0CWC6"/>
<keyword evidence="3" id="KW-0812">Transmembrane</keyword>
<dbReference type="GO" id="GO:0005886">
    <property type="term" value="C:plasma membrane"/>
    <property type="evidence" value="ECO:0007669"/>
    <property type="project" value="TreeGrafter"/>
</dbReference>
<keyword evidence="3" id="KW-1133">Transmembrane helix</keyword>
<comment type="subcellular location">
    <subcellularLocation>
        <location evidence="1">Membrane</location>
    </subcellularLocation>
</comment>
<protein>
    <recommendedName>
        <fullName evidence="6">Late embryogenesis abundant protein LEA-2 subgroup domain-containing protein</fullName>
    </recommendedName>
</protein>
<evidence type="ECO:0000313" key="4">
    <source>
        <dbReference type="EMBL" id="KAF7851917.1"/>
    </source>
</evidence>
<evidence type="ECO:0000313" key="5">
    <source>
        <dbReference type="Proteomes" id="UP000806378"/>
    </source>
</evidence>
<feature type="transmembrane region" description="Helical" evidence="3">
    <location>
        <begin position="185"/>
        <end position="203"/>
    </location>
</feature>
<dbReference type="Proteomes" id="UP000806378">
    <property type="component" value="Unassembled WGS sequence"/>
</dbReference>
<keyword evidence="2 3" id="KW-0472">Membrane</keyword>
<gene>
    <name evidence="4" type="ORF">BT93_L1631</name>
</gene>
<proteinExistence type="predicted"/>
<dbReference type="PANTHER" id="PTHR31234:SF55">
    <property type="entry name" value="LATE EMBRYOGENESIS ABUNDANT (LEA) HYDROXYPROLINE-RICH GLYCOPROTEIN FAMILY"/>
    <property type="match status" value="1"/>
</dbReference>
<evidence type="ECO:0000256" key="2">
    <source>
        <dbReference type="ARBA" id="ARBA00023136"/>
    </source>
</evidence>
<keyword evidence="5" id="KW-1185">Reference proteome</keyword>
<dbReference type="Gramene" id="rna-gnl|WGS:JABURB|Cocit.L1631.1">
    <property type="protein sequence ID" value="cds-KAF7851917.1"/>
    <property type="gene ID" value="gene-BT93_L1631"/>
</dbReference>
<reference evidence="4" key="1">
    <citation type="submission" date="2020-05" db="EMBL/GenBank/DDBJ databases">
        <title>WGS assembly of Corymbia citriodora subspecies variegata.</title>
        <authorList>
            <person name="Barry K."/>
            <person name="Hundley H."/>
            <person name="Shu S."/>
            <person name="Jenkins J."/>
            <person name="Grimwood J."/>
            <person name="Baten A."/>
        </authorList>
    </citation>
    <scope>NUCLEOTIDE SEQUENCE</scope>
    <source>
        <strain evidence="4">CV2-018</strain>
    </source>
</reference>
<evidence type="ECO:0000256" key="3">
    <source>
        <dbReference type="SAM" id="Phobius"/>
    </source>
</evidence>
<feature type="transmembrane region" description="Helical" evidence="3">
    <location>
        <begin position="51"/>
        <end position="77"/>
    </location>
</feature>
<evidence type="ECO:0000256" key="1">
    <source>
        <dbReference type="ARBA" id="ARBA00004370"/>
    </source>
</evidence>
<accession>A0A8T0CWC6</accession>
<sequence>MGYPPPYAPPHSSGGGGGYPYGAPPPHVGYNPTNDPRYYPSQVPPRRNSGLAHAILVALLILVVSSCAISVITYVVLRPLIPEFHITAFSVTNFNISNSVLMGSWDANVTVDNKNEKLTAYFDRIQGYVYYDDPRNYISWSTEPSFSLETKTSGVLNVKMTMIEGEQPSPSALEQMNEERRKGTVIFGLGFGLMGTFKSGWWWTSHFGMRVYCDSLGVGFVGASGTGSLRDQKPRLCEVYV</sequence>
<dbReference type="GO" id="GO:0098542">
    <property type="term" value="P:defense response to other organism"/>
    <property type="evidence" value="ECO:0007669"/>
    <property type="project" value="InterPro"/>
</dbReference>
<name>A0A8T0CWC6_CORYI</name>
<dbReference type="EMBL" id="MU089522">
    <property type="protein sequence ID" value="KAF7851917.1"/>
    <property type="molecule type" value="Genomic_DNA"/>
</dbReference>
<dbReference type="OrthoDB" id="695142at2759"/>
<evidence type="ECO:0008006" key="6">
    <source>
        <dbReference type="Google" id="ProtNLM"/>
    </source>
</evidence>
<dbReference type="InterPro" id="IPR044839">
    <property type="entry name" value="NDR1-like"/>
</dbReference>
<organism evidence="4 5">
    <name type="scientific">Corymbia citriodora subsp. variegata</name>
    <dbReference type="NCBI Taxonomy" id="360336"/>
    <lineage>
        <taxon>Eukaryota</taxon>
        <taxon>Viridiplantae</taxon>
        <taxon>Streptophyta</taxon>
        <taxon>Embryophyta</taxon>
        <taxon>Tracheophyta</taxon>
        <taxon>Spermatophyta</taxon>
        <taxon>Magnoliopsida</taxon>
        <taxon>eudicotyledons</taxon>
        <taxon>Gunneridae</taxon>
        <taxon>Pentapetalae</taxon>
        <taxon>rosids</taxon>
        <taxon>malvids</taxon>
        <taxon>Myrtales</taxon>
        <taxon>Myrtaceae</taxon>
        <taxon>Myrtoideae</taxon>
        <taxon>Eucalypteae</taxon>
        <taxon>Corymbia</taxon>
    </lineage>
</organism>